<dbReference type="AlphaFoldDB" id="C7Z8L6"/>
<dbReference type="GeneID" id="9673526"/>
<dbReference type="InParanoid" id="C7Z8L6"/>
<protein>
    <recommendedName>
        <fullName evidence="3">N-acetylglutamate synthase</fullName>
    </recommendedName>
</protein>
<dbReference type="HOGENOM" id="CLU_146218_1_0_1"/>
<reference evidence="1 2" key="1">
    <citation type="journal article" date="2009" name="PLoS Genet.">
        <title>The genome of Nectria haematococca: contribution of supernumerary chromosomes to gene expansion.</title>
        <authorList>
            <person name="Coleman J.J."/>
            <person name="Rounsley S.D."/>
            <person name="Rodriguez-Carres M."/>
            <person name="Kuo A."/>
            <person name="Wasmann C.C."/>
            <person name="Grimwood J."/>
            <person name="Schmutz J."/>
            <person name="Taga M."/>
            <person name="White G.J."/>
            <person name="Zhou S."/>
            <person name="Schwartz D.C."/>
            <person name="Freitag M."/>
            <person name="Ma L.J."/>
            <person name="Danchin E.G."/>
            <person name="Henrissat B."/>
            <person name="Coutinho P.M."/>
            <person name="Nelson D.R."/>
            <person name="Straney D."/>
            <person name="Napoli C.A."/>
            <person name="Barker B.M."/>
            <person name="Gribskov M."/>
            <person name="Rep M."/>
            <person name="Kroken S."/>
            <person name="Molnar I."/>
            <person name="Rensing C."/>
            <person name="Kennell J.C."/>
            <person name="Zamora J."/>
            <person name="Farman M.L."/>
            <person name="Selker E.U."/>
            <person name="Salamov A."/>
            <person name="Shapiro H."/>
            <person name="Pangilinan J."/>
            <person name="Lindquist E."/>
            <person name="Lamers C."/>
            <person name="Grigoriev I.V."/>
            <person name="Geiser D.M."/>
            <person name="Covert S.F."/>
            <person name="Temporini E."/>
            <person name="Vanetten H.D."/>
        </authorList>
    </citation>
    <scope>NUCLEOTIDE SEQUENCE [LARGE SCALE GENOMIC DNA]</scope>
    <source>
        <strain evidence="2">ATCC MYA-4622 / CBS 123669 / FGSC 9596 / NRRL 45880 / 77-13-4</strain>
    </source>
</reference>
<dbReference type="Proteomes" id="UP000005206">
    <property type="component" value="Chromosome 6"/>
</dbReference>
<accession>C7Z8L6</accession>
<evidence type="ECO:0000313" key="2">
    <source>
        <dbReference type="Proteomes" id="UP000005206"/>
    </source>
</evidence>
<name>C7Z8L6_FUSV7</name>
<dbReference type="OrthoDB" id="4683059at2759"/>
<keyword evidence="2" id="KW-1185">Reference proteome</keyword>
<organism evidence="1 2">
    <name type="scientific">Fusarium vanettenii (strain ATCC MYA-4622 / CBS 123669 / FGSC 9596 / NRRL 45880 / 77-13-4)</name>
    <name type="common">Fusarium solani subsp. pisi</name>
    <dbReference type="NCBI Taxonomy" id="660122"/>
    <lineage>
        <taxon>Eukaryota</taxon>
        <taxon>Fungi</taxon>
        <taxon>Dikarya</taxon>
        <taxon>Ascomycota</taxon>
        <taxon>Pezizomycotina</taxon>
        <taxon>Sordariomycetes</taxon>
        <taxon>Hypocreomycetidae</taxon>
        <taxon>Hypocreales</taxon>
        <taxon>Nectriaceae</taxon>
        <taxon>Fusarium</taxon>
        <taxon>Fusarium solani species complex</taxon>
        <taxon>Fusarium vanettenii</taxon>
    </lineage>
</organism>
<dbReference type="VEuPathDB" id="FungiDB:NECHADRAFT_43732"/>
<evidence type="ECO:0000313" key="1">
    <source>
        <dbReference type="EMBL" id="EEU38978.1"/>
    </source>
</evidence>
<dbReference type="RefSeq" id="XP_003044691.1">
    <property type="nucleotide sequence ID" value="XM_003044645.1"/>
</dbReference>
<evidence type="ECO:0008006" key="3">
    <source>
        <dbReference type="Google" id="ProtNLM"/>
    </source>
</evidence>
<sequence>MSLYDGKVFGSASNTSNGEVGAETRFHYHQDGKIVWAEYSGGSIVRGTLIATVKEEDNSLDMRYQHVNKEGELMTGQCKSTPEVLADGRLRMHEKWKWTSGDRSEGESIIEEVRE</sequence>
<dbReference type="InterPro" id="IPR058595">
    <property type="entry name" value="Avidin-like"/>
</dbReference>
<proteinExistence type="predicted"/>
<dbReference type="OMA" id="FRYVQLK"/>
<dbReference type="KEGG" id="nhe:NECHADRAFT_43732"/>
<dbReference type="Pfam" id="PF26421">
    <property type="entry name" value="Avidin_like"/>
    <property type="match status" value="1"/>
</dbReference>
<gene>
    <name evidence="1" type="ORF">NECHADRAFT_43732</name>
</gene>
<dbReference type="eggNOG" id="ENOG502ST20">
    <property type="taxonomic scope" value="Eukaryota"/>
</dbReference>
<dbReference type="EMBL" id="GG698912">
    <property type="protein sequence ID" value="EEU38978.1"/>
    <property type="molecule type" value="Genomic_DNA"/>
</dbReference>